<comment type="caution">
    <text evidence="1">The sequence shown here is derived from an EMBL/GenBank/DDBJ whole genome shotgun (WGS) entry which is preliminary data.</text>
</comment>
<dbReference type="AlphaFoldDB" id="A0A1G1KX75"/>
<gene>
    <name evidence="1" type="ORF">A3G33_08470</name>
</gene>
<organism evidence="1 2">
    <name type="scientific">Candidatus Danuiimicrobium aquiferis</name>
    <dbReference type="NCBI Taxonomy" id="1801832"/>
    <lineage>
        <taxon>Bacteria</taxon>
        <taxon>Pseudomonadati</taxon>
        <taxon>Candidatus Omnitrophota</taxon>
        <taxon>Candidatus Danuiimicrobium</taxon>
    </lineage>
</organism>
<sequence length="146" mass="17110">MFMRWFENVGESEAQRATRIYRLKKRIESLYMKLSTASENEHLSLSCSILKGEIFKFIEKNRPGEKLGQLLLKVSDELSGIECSPFFEKLESNLCLLLKYLKGETAIAYRPKERRYRVSRIYLPNGFSSLRMAQASLISFRKGNRW</sequence>
<evidence type="ECO:0000313" key="1">
    <source>
        <dbReference type="EMBL" id="OGW97199.1"/>
    </source>
</evidence>
<name>A0A1G1KX75_9BACT</name>
<proteinExistence type="predicted"/>
<dbReference type="Proteomes" id="UP000178187">
    <property type="component" value="Unassembled WGS sequence"/>
</dbReference>
<dbReference type="EMBL" id="MHFR01000043">
    <property type="protein sequence ID" value="OGW97199.1"/>
    <property type="molecule type" value="Genomic_DNA"/>
</dbReference>
<protein>
    <submittedName>
        <fullName evidence="1">Uncharacterized protein</fullName>
    </submittedName>
</protein>
<reference evidence="1 2" key="1">
    <citation type="journal article" date="2016" name="Nat. Commun.">
        <title>Thousands of microbial genomes shed light on interconnected biogeochemical processes in an aquifer system.</title>
        <authorList>
            <person name="Anantharaman K."/>
            <person name="Brown C.T."/>
            <person name="Hug L.A."/>
            <person name="Sharon I."/>
            <person name="Castelle C.J."/>
            <person name="Probst A.J."/>
            <person name="Thomas B.C."/>
            <person name="Singh A."/>
            <person name="Wilkins M.J."/>
            <person name="Karaoz U."/>
            <person name="Brodie E.L."/>
            <person name="Williams K.H."/>
            <person name="Hubbard S.S."/>
            <person name="Banfield J.F."/>
        </authorList>
    </citation>
    <scope>NUCLEOTIDE SEQUENCE [LARGE SCALE GENOMIC DNA]</scope>
</reference>
<accession>A0A1G1KX75</accession>
<evidence type="ECO:0000313" key="2">
    <source>
        <dbReference type="Proteomes" id="UP000178187"/>
    </source>
</evidence>